<organism evidence="2 3">
    <name type="scientific">Nocardia aurantiaca</name>
    <dbReference type="NCBI Taxonomy" id="2675850"/>
    <lineage>
        <taxon>Bacteria</taxon>
        <taxon>Bacillati</taxon>
        <taxon>Actinomycetota</taxon>
        <taxon>Actinomycetes</taxon>
        <taxon>Mycobacteriales</taxon>
        <taxon>Nocardiaceae</taxon>
        <taxon>Nocardia</taxon>
    </lineage>
</organism>
<dbReference type="EMBL" id="WMBB01000006">
    <property type="protein sequence ID" value="MTE14130.1"/>
    <property type="molecule type" value="Genomic_DNA"/>
</dbReference>
<dbReference type="AlphaFoldDB" id="A0A6I3L046"/>
<protein>
    <submittedName>
        <fullName evidence="2">DUF262 domain-containing protein</fullName>
    </submittedName>
</protein>
<dbReference type="PANTHER" id="PTHR39639">
    <property type="entry name" value="CHROMOSOME 16, WHOLE GENOME SHOTGUN SEQUENCE"/>
    <property type="match status" value="1"/>
</dbReference>
<reference evidence="2 3" key="1">
    <citation type="submission" date="2019-11" db="EMBL/GenBank/DDBJ databases">
        <title>Nocardia sp. nov. CT2-14 isolated from soil.</title>
        <authorList>
            <person name="Kanchanasin P."/>
            <person name="Tanasupawat S."/>
            <person name="Yuki M."/>
            <person name="Kudo T."/>
        </authorList>
    </citation>
    <scope>NUCLEOTIDE SEQUENCE [LARGE SCALE GENOMIC DNA]</scope>
    <source>
        <strain evidence="2 3">CT2-14</strain>
    </source>
</reference>
<proteinExistence type="predicted"/>
<evidence type="ECO:0000259" key="1">
    <source>
        <dbReference type="Pfam" id="PF03235"/>
    </source>
</evidence>
<comment type="caution">
    <text evidence="2">The sequence shown here is derived from an EMBL/GenBank/DDBJ whole genome shotgun (WGS) entry which is preliminary data.</text>
</comment>
<evidence type="ECO:0000313" key="3">
    <source>
        <dbReference type="Proteomes" id="UP000432464"/>
    </source>
</evidence>
<keyword evidence="3" id="KW-1185">Reference proteome</keyword>
<accession>A0A6I3L046</accession>
<sequence length="389" mass="44405">MHAAPQAPEDTVVEEVFYGEPTGVEIEREEDEFGQRVSTPWDPDQIRISTRTFSLRNVLDMIDDGDLELAPDFQRNRVWKGRQKSRLIESLLLQIPLPAFYFAEDRGGMFRVVDGLQRLSTVHEYVQGRFALDDLEYLDAELGKGFRDLDAPLRRRLHNAQIVVHVIEPSTPNRVKYDIFKRINTGGEPLNAMEIRHCMSSARSRDLLKRCVSADVFQAATAGVLRDHVRMNDREAVLRFLAFYSLPDLQEYDAYSSLENLLDATTERIDDPRQVSDEQLASWYAAFERGMANARIIFGDYAFRRWPAGSNRRSPINRALLESWGVVLAAYRPETLVPARERIVAEARKAMAKNSDYIAAISSSTADPKRVRIRFEVARRIVEDAVAGL</sequence>
<gene>
    <name evidence="2" type="ORF">GLP40_15330</name>
</gene>
<dbReference type="PANTHER" id="PTHR39639:SF1">
    <property type="entry name" value="DUF262 DOMAIN-CONTAINING PROTEIN"/>
    <property type="match status" value="1"/>
</dbReference>
<dbReference type="Proteomes" id="UP000432464">
    <property type="component" value="Unassembled WGS sequence"/>
</dbReference>
<name>A0A6I3L046_9NOCA</name>
<dbReference type="InterPro" id="IPR004919">
    <property type="entry name" value="GmrSD_N"/>
</dbReference>
<evidence type="ECO:0000313" key="2">
    <source>
        <dbReference type="EMBL" id="MTE14130.1"/>
    </source>
</evidence>
<feature type="domain" description="GmrSD restriction endonucleases N-terminal" evidence="1">
    <location>
        <begin position="59"/>
        <end position="197"/>
    </location>
</feature>
<dbReference type="Pfam" id="PF03235">
    <property type="entry name" value="GmrSD_N"/>
    <property type="match status" value="1"/>
</dbReference>